<dbReference type="EMBL" id="WWCN01000027">
    <property type="protein sequence ID" value="MYM26423.1"/>
    <property type="molecule type" value="Genomic_DNA"/>
</dbReference>
<accession>A0A6L8KG43</accession>
<proteinExistence type="predicted"/>
<protein>
    <recommendedName>
        <fullName evidence="3">Site-specific integrase</fullName>
    </recommendedName>
</protein>
<sequence>MNHIFITTSIYSNSTSKPENIPVLYVENGGILKPVNSVSDYIRTECSSMSEVWITKFCLSVRLLVDFIAAHPNYLDKPAKIYREFHRSIQYGTIDESGSDPSLLYWLPRSPKNSRNLLTSIDNWLDWVAKKRDFIQLNPIKDGNFYERQLNWMAYLNRSDKSLLGHLRSRKGAYEIAARVREFRGRRAPVNSSAYGTFAFPEEHFYDLLFRGFVLPGKDGELDPLLKYNWQAICITLLMNAGGVRVRLLAELIII</sequence>
<evidence type="ECO:0008006" key="3">
    <source>
        <dbReference type="Google" id="ProtNLM"/>
    </source>
</evidence>
<reference evidence="1 2" key="1">
    <citation type="submission" date="2019-12" db="EMBL/GenBank/DDBJ databases">
        <title>Novel species isolated from a subtropical stream in China.</title>
        <authorList>
            <person name="Lu H."/>
        </authorList>
    </citation>
    <scope>NUCLEOTIDE SEQUENCE [LARGE SCALE GENOMIC DNA]</scope>
    <source>
        <strain evidence="1 2">FT135W</strain>
    </source>
</reference>
<comment type="caution">
    <text evidence="1">The sequence shown here is derived from an EMBL/GenBank/DDBJ whole genome shotgun (WGS) entry which is preliminary data.</text>
</comment>
<evidence type="ECO:0000313" key="2">
    <source>
        <dbReference type="Proteomes" id="UP000479335"/>
    </source>
</evidence>
<keyword evidence="2" id="KW-1185">Reference proteome</keyword>
<evidence type="ECO:0000313" key="1">
    <source>
        <dbReference type="EMBL" id="MYM26423.1"/>
    </source>
</evidence>
<dbReference type="Proteomes" id="UP000479335">
    <property type="component" value="Unassembled WGS sequence"/>
</dbReference>
<dbReference type="RefSeq" id="WP_161009860.1">
    <property type="nucleotide sequence ID" value="NZ_WWCN01000027.1"/>
</dbReference>
<dbReference type="AlphaFoldDB" id="A0A6L8KG43"/>
<name>A0A6L8KG43_9BURK</name>
<organism evidence="1 2">
    <name type="scientific">Duganella flavida</name>
    <dbReference type="NCBI Taxonomy" id="2692175"/>
    <lineage>
        <taxon>Bacteria</taxon>
        <taxon>Pseudomonadati</taxon>
        <taxon>Pseudomonadota</taxon>
        <taxon>Betaproteobacteria</taxon>
        <taxon>Burkholderiales</taxon>
        <taxon>Oxalobacteraceae</taxon>
        <taxon>Telluria group</taxon>
        <taxon>Duganella</taxon>
    </lineage>
</organism>
<gene>
    <name evidence="1" type="ORF">GTP46_27730</name>
</gene>